<dbReference type="RefSeq" id="WP_252160871.1">
    <property type="nucleotide sequence ID" value="NZ_CP098808.1"/>
</dbReference>
<keyword evidence="2" id="KW-0614">Plasmid</keyword>
<evidence type="ECO:0000313" key="3">
    <source>
        <dbReference type="Proteomes" id="UP001055460"/>
    </source>
</evidence>
<evidence type="ECO:0000313" key="2">
    <source>
        <dbReference type="EMBL" id="USJ26748.1"/>
    </source>
</evidence>
<reference evidence="2" key="1">
    <citation type="submission" date="2022-06" db="EMBL/GenBank/DDBJ databases">
        <title>Physiological and biochemical characterization and genomic elucidation of a strain of the genus Ensifer adhaerens M8 that combines arsenic oxidation and chromium reduction.</title>
        <authorList>
            <person name="Li X."/>
            <person name="Yu c."/>
        </authorList>
    </citation>
    <scope>NUCLEOTIDE SEQUENCE</scope>
    <source>
        <strain evidence="2">M8</strain>
        <plasmid evidence="2">pA</plasmid>
    </source>
</reference>
<sequence>MSRQTDKQETLPSLVEHYRPVQLKAVLAARAIKHREPPPPLPEERQYGSQLPEGFHLPQSVYDD</sequence>
<evidence type="ECO:0000256" key="1">
    <source>
        <dbReference type="SAM" id="MobiDB-lite"/>
    </source>
</evidence>
<proteinExistence type="predicted"/>
<gene>
    <name evidence="2" type="ORF">NE863_22670</name>
</gene>
<protein>
    <submittedName>
        <fullName evidence="2">Uncharacterized protein</fullName>
    </submittedName>
</protein>
<dbReference type="Proteomes" id="UP001055460">
    <property type="component" value="Plasmid pA"/>
</dbReference>
<accession>A0A9Q8YDK9</accession>
<dbReference type="AlphaFoldDB" id="A0A9Q8YDK9"/>
<feature type="compositionally biased region" description="Basic and acidic residues" evidence="1">
    <location>
        <begin position="34"/>
        <end position="46"/>
    </location>
</feature>
<feature type="region of interest" description="Disordered" evidence="1">
    <location>
        <begin position="32"/>
        <end position="64"/>
    </location>
</feature>
<geneLocation type="plasmid" evidence="2 3">
    <name>pA</name>
</geneLocation>
<organism evidence="2 3">
    <name type="scientific">Ensifer adhaerens</name>
    <name type="common">Sinorhizobium morelense</name>
    <dbReference type="NCBI Taxonomy" id="106592"/>
    <lineage>
        <taxon>Bacteria</taxon>
        <taxon>Pseudomonadati</taxon>
        <taxon>Pseudomonadota</taxon>
        <taxon>Alphaproteobacteria</taxon>
        <taxon>Hyphomicrobiales</taxon>
        <taxon>Rhizobiaceae</taxon>
        <taxon>Sinorhizobium/Ensifer group</taxon>
        <taxon>Ensifer</taxon>
    </lineage>
</organism>
<dbReference type="EMBL" id="CP098808">
    <property type="protein sequence ID" value="USJ26748.1"/>
    <property type="molecule type" value="Genomic_DNA"/>
</dbReference>
<name>A0A9Q8YDK9_ENSAD</name>